<reference evidence="1 2" key="1">
    <citation type="submission" date="2017-09" db="EMBL/GenBank/DDBJ databases">
        <title>Depth-based differentiation of microbial function through sediment-hosted aquifers and enrichment of novel symbionts in the deep terrestrial subsurface.</title>
        <authorList>
            <person name="Probst A.J."/>
            <person name="Ladd B."/>
            <person name="Jarett J.K."/>
            <person name="Geller-Mcgrath D.E."/>
            <person name="Sieber C.M."/>
            <person name="Emerson J.B."/>
            <person name="Anantharaman K."/>
            <person name="Thomas B.C."/>
            <person name="Malmstrom R."/>
            <person name="Stieglmeier M."/>
            <person name="Klingl A."/>
            <person name="Woyke T."/>
            <person name="Ryan C.M."/>
            <person name="Banfield J.F."/>
        </authorList>
    </citation>
    <scope>NUCLEOTIDE SEQUENCE [LARGE SCALE GENOMIC DNA]</scope>
    <source>
        <strain evidence="1">CG_4_10_14_0_8_um_filter_42_10</strain>
    </source>
</reference>
<dbReference type="Proteomes" id="UP000230779">
    <property type="component" value="Unassembled WGS sequence"/>
</dbReference>
<dbReference type="AlphaFoldDB" id="A0A2M7RH82"/>
<comment type="caution">
    <text evidence="1">The sequence shown here is derived from an EMBL/GenBank/DDBJ whole genome shotgun (WGS) entry which is preliminary data.</text>
</comment>
<proteinExistence type="predicted"/>
<accession>A0A2M7RH82</accession>
<evidence type="ECO:0000313" key="2">
    <source>
        <dbReference type="Proteomes" id="UP000230779"/>
    </source>
</evidence>
<evidence type="ECO:0000313" key="1">
    <source>
        <dbReference type="EMBL" id="PIY96100.1"/>
    </source>
</evidence>
<organism evidence="1 2">
    <name type="scientific">Candidatus Kerfeldbacteria bacterium CG_4_10_14_0_8_um_filter_42_10</name>
    <dbReference type="NCBI Taxonomy" id="2014248"/>
    <lineage>
        <taxon>Bacteria</taxon>
        <taxon>Candidatus Kerfeldiibacteriota</taxon>
    </lineage>
</organism>
<evidence type="ECO:0008006" key="3">
    <source>
        <dbReference type="Google" id="ProtNLM"/>
    </source>
</evidence>
<gene>
    <name evidence="1" type="ORF">COY66_05090</name>
</gene>
<name>A0A2M7RH82_9BACT</name>
<protein>
    <recommendedName>
        <fullName evidence="3">Type II toxin-antitoxin system HicA family toxin</fullName>
    </recommendedName>
</protein>
<sequence>MGNFANVKHKRLIRFLKSLSGLELCSGGKHCKVKIICTGKVFTVPTIHGGVDKHIVSDLCNLLIKNEICTEEQFRKGI</sequence>
<dbReference type="EMBL" id="PFMD01000058">
    <property type="protein sequence ID" value="PIY96100.1"/>
    <property type="molecule type" value="Genomic_DNA"/>
</dbReference>